<evidence type="ECO:0008006" key="4">
    <source>
        <dbReference type="Google" id="ProtNLM"/>
    </source>
</evidence>
<dbReference type="EMBL" id="JBHUCO010000019">
    <property type="protein sequence ID" value="MFD1519768.1"/>
    <property type="molecule type" value="Genomic_DNA"/>
</dbReference>
<proteinExistence type="predicted"/>
<dbReference type="RefSeq" id="WP_344717846.1">
    <property type="nucleotide sequence ID" value="NZ_BAAAUS010000001.1"/>
</dbReference>
<keyword evidence="1" id="KW-0472">Membrane</keyword>
<name>A0ABW4EY47_9PSEU</name>
<keyword evidence="1" id="KW-1133">Transmembrane helix</keyword>
<keyword evidence="1" id="KW-0812">Transmembrane</keyword>
<keyword evidence="3" id="KW-1185">Reference proteome</keyword>
<evidence type="ECO:0000313" key="2">
    <source>
        <dbReference type="EMBL" id="MFD1519768.1"/>
    </source>
</evidence>
<accession>A0ABW4EY47</accession>
<evidence type="ECO:0000256" key="1">
    <source>
        <dbReference type="SAM" id="Phobius"/>
    </source>
</evidence>
<sequence length="57" mass="5846">MLLKILGIVVVIWLALAVLGAVFEFLGTALVIGAVAVVGVVAYSAVKAGRSHRSIGR</sequence>
<gene>
    <name evidence="2" type="ORF">ACFSJD_19895</name>
</gene>
<organism evidence="2 3">
    <name type="scientific">Pseudonocardia yunnanensis</name>
    <dbReference type="NCBI Taxonomy" id="58107"/>
    <lineage>
        <taxon>Bacteria</taxon>
        <taxon>Bacillati</taxon>
        <taxon>Actinomycetota</taxon>
        <taxon>Actinomycetes</taxon>
        <taxon>Pseudonocardiales</taxon>
        <taxon>Pseudonocardiaceae</taxon>
        <taxon>Pseudonocardia</taxon>
    </lineage>
</organism>
<evidence type="ECO:0000313" key="3">
    <source>
        <dbReference type="Proteomes" id="UP001597114"/>
    </source>
</evidence>
<protein>
    <recommendedName>
        <fullName evidence="4">DUF2207 domain-containing protein</fullName>
    </recommendedName>
</protein>
<comment type="caution">
    <text evidence="2">The sequence shown here is derived from an EMBL/GenBank/DDBJ whole genome shotgun (WGS) entry which is preliminary data.</text>
</comment>
<dbReference type="Proteomes" id="UP001597114">
    <property type="component" value="Unassembled WGS sequence"/>
</dbReference>
<reference evidence="3" key="1">
    <citation type="journal article" date="2019" name="Int. J. Syst. Evol. Microbiol.">
        <title>The Global Catalogue of Microorganisms (GCM) 10K type strain sequencing project: providing services to taxonomists for standard genome sequencing and annotation.</title>
        <authorList>
            <consortium name="The Broad Institute Genomics Platform"/>
            <consortium name="The Broad Institute Genome Sequencing Center for Infectious Disease"/>
            <person name="Wu L."/>
            <person name="Ma J."/>
        </authorList>
    </citation>
    <scope>NUCLEOTIDE SEQUENCE [LARGE SCALE GENOMIC DNA]</scope>
    <source>
        <strain evidence="3">CCM 7043</strain>
    </source>
</reference>
<feature type="transmembrane region" description="Helical" evidence="1">
    <location>
        <begin position="30"/>
        <end position="49"/>
    </location>
</feature>